<evidence type="ECO:0000313" key="3">
    <source>
        <dbReference type="Proteomes" id="UP000694383"/>
    </source>
</evidence>
<dbReference type="AlphaFoldDB" id="A0A8C7XWG9"/>
<dbReference type="SUPFAM" id="SSF52113">
    <property type="entry name" value="BRCT domain"/>
    <property type="match status" value="1"/>
</dbReference>
<dbReference type="CDD" id="cd17716">
    <property type="entry name" value="BRCT_microcephalin_rpt1"/>
    <property type="match status" value="1"/>
</dbReference>
<organism evidence="2 3">
    <name type="scientific">Oryzias sinensis</name>
    <name type="common">Chinese medaka</name>
    <dbReference type="NCBI Taxonomy" id="183150"/>
    <lineage>
        <taxon>Eukaryota</taxon>
        <taxon>Metazoa</taxon>
        <taxon>Chordata</taxon>
        <taxon>Craniata</taxon>
        <taxon>Vertebrata</taxon>
        <taxon>Euteleostomi</taxon>
        <taxon>Actinopterygii</taxon>
        <taxon>Neopterygii</taxon>
        <taxon>Teleostei</taxon>
        <taxon>Neoteleostei</taxon>
        <taxon>Acanthomorphata</taxon>
        <taxon>Ovalentaria</taxon>
        <taxon>Atherinomorphae</taxon>
        <taxon>Beloniformes</taxon>
        <taxon>Adrianichthyidae</taxon>
        <taxon>Oryziinae</taxon>
        <taxon>Oryzias</taxon>
    </lineage>
</organism>
<dbReference type="Ensembl" id="ENSOSIT00000020716.1">
    <property type="protein sequence ID" value="ENSOSIP00000019611.1"/>
    <property type="gene ID" value="ENSOSIG00000010539.1"/>
</dbReference>
<evidence type="ECO:0000259" key="1">
    <source>
        <dbReference type="PROSITE" id="PS50172"/>
    </source>
</evidence>
<dbReference type="GO" id="GO:0000278">
    <property type="term" value="P:mitotic cell cycle"/>
    <property type="evidence" value="ECO:0007669"/>
    <property type="project" value="TreeGrafter"/>
</dbReference>
<dbReference type="PROSITE" id="PS50172">
    <property type="entry name" value="BRCT"/>
    <property type="match status" value="1"/>
</dbReference>
<proteinExistence type="predicted"/>
<keyword evidence="3" id="KW-1185">Reference proteome</keyword>
<dbReference type="InterPro" id="IPR036420">
    <property type="entry name" value="BRCT_dom_sf"/>
</dbReference>
<dbReference type="Gene3D" id="3.40.50.10190">
    <property type="entry name" value="BRCT domain"/>
    <property type="match status" value="1"/>
</dbReference>
<dbReference type="InterPro" id="IPR001357">
    <property type="entry name" value="BRCT_dom"/>
</dbReference>
<dbReference type="GeneTree" id="ENSGT01010000229857"/>
<dbReference type="Pfam" id="PF12738">
    <property type="entry name" value="PTCB-BRCT"/>
    <property type="match status" value="1"/>
</dbReference>
<reference evidence="2" key="1">
    <citation type="submission" date="2025-08" db="UniProtKB">
        <authorList>
            <consortium name="Ensembl"/>
        </authorList>
    </citation>
    <scope>IDENTIFICATION</scope>
</reference>
<name>A0A8C7XWG9_9TELE</name>
<reference evidence="2" key="2">
    <citation type="submission" date="2025-09" db="UniProtKB">
        <authorList>
            <consortium name="Ensembl"/>
        </authorList>
    </citation>
    <scope>IDENTIFICATION</scope>
</reference>
<dbReference type="PANTHER" id="PTHR14625">
    <property type="entry name" value="MICROCEPHALIN"/>
    <property type="match status" value="1"/>
</dbReference>
<protein>
    <recommendedName>
        <fullName evidence="1">BRCT domain-containing protein</fullName>
    </recommendedName>
</protein>
<dbReference type="InterPro" id="IPR022047">
    <property type="entry name" value="Microcephalin-like"/>
</dbReference>
<accession>A0A8C7XWG9</accession>
<sequence>MLTSYPFLKIINNNYVVAYVDVWSSDKRANYSRSFIPQLQEMGAQVSKRFSKQVTHVVFNSGHATTWKNAKKSDVHLVSALWIQRYSDFI</sequence>
<feature type="domain" description="BRCT" evidence="1">
    <location>
        <begin position="39"/>
        <end position="83"/>
    </location>
</feature>
<dbReference type="PANTHER" id="PTHR14625:SF3">
    <property type="entry name" value="MICROCEPHALIN"/>
    <property type="match status" value="1"/>
</dbReference>
<dbReference type="Proteomes" id="UP000694383">
    <property type="component" value="Unplaced"/>
</dbReference>
<evidence type="ECO:0000313" key="2">
    <source>
        <dbReference type="Ensembl" id="ENSOSIP00000019611.1"/>
    </source>
</evidence>